<feature type="transmembrane region" description="Helical" evidence="9">
    <location>
        <begin position="142"/>
        <end position="171"/>
    </location>
</feature>
<protein>
    <submittedName>
        <fullName evidence="10">Succinate dehydrogenase cytochrome b558 subunit</fullName>
    </submittedName>
</protein>
<evidence type="ECO:0000256" key="6">
    <source>
        <dbReference type="ARBA" id="ARBA00023004"/>
    </source>
</evidence>
<evidence type="ECO:0000313" key="11">
    <source>
        <dbReference type="Proteomes" id="UP000682134"/>
    </source>
</evidence>
<comment type="caution">
    <text evidence="10">The sequence shown here is derived from an EMBL/GenBank/DDBJ whole genome shotgun (WGS) entry which is preliminary data.</text>
</comment>
<dbReference type="GO" id="GO:0016020">
    <property type="term" value="C:membrane"/>
    <property type="evidence" value="ECO:0007669"/>
    <property type="project" value="UniProtKB-SubCell"/>
</dbReference>
<keyword evidence="6 8" id="KW-0408">Iron</keyword>
<gene>
    <name evidence="10" type="ORF">J5Y03_02040</name>
</gene>
<comment type="subcellular location">
    <subcellularLocation>
        <location evidence="1">Membrane</location>
    </subcellularLocation>
</comment>
<evidence type="ECO:0000256" key="2">
    <source>
        <dbReference type="ARBA" id="ARBA00022617"/>
    </source>
</evidence>
<dbReference type="InterPro" id="IPR034804">
    <property type="entry name" value="SQR/QFR_C/D"/>
</dbReference>
<dbReference type="RefSeq" id="WP_209401910.1">
    <property type="nucleotide sequence ID" value="NZ_JAGIYQ010000001.1"/>
</dbReference>
<dbReference type="Pfam" id="PF01127">
    <property type="entry name" value="Sdh_cyt"/>
    <property type="match status" value="1"/>
</dbReference>
<dbReference type="GO" id="GO:0046872">
    <property type="term" value="F:metal ion binding"/>
    <property type="evidence" value="ECO:0007669"/>
    <property type="project" value="UniProtKB-KW"/>
</dbReference>
<keyword evidence="2 8" id="KW-0349">Heme</keyword>
<dbReference type="Proteomes" id="UP000682134">
    <property type="component" value="Unassembled WGS sequence"/>
</dbReference>
<evidence type="ECO:0000256" key="5">
    <source>
        <dbReference type="ARBA" id="ARBA00022989"/>
    </source>
</evidence>
<evidence type="ECO:0000256" key="1">
    <source>
        <dbReference type="ARBA" id="ARBA00004370"/>
    </source>
</evidence>
<keyword evidence="5 9" id="KW-1133">Transmembrane helix</keyword>
<feature type="binding site" description="axial binding residue" evidence="8">
    <location>
        <position position="115"/>
    </location>
    <ligand>
        <name>heme</name>
        <dbReference type="ChEBI" id="CHEBI:30413"/>
    </ligand>
    <ligandPart>
        <name>Fe</name>
        <dbReference type="ChEBI" id="CHEBI:18248"/>
    </ligandPart>
</feature>
<feature type="binding site" description="axial binding residue" evidence="8">
    <location>
        <position position="30"/>
    </location>
    <ligand>
        <name>heme</name>
        <dbReference type="ChEBI" id="CHEBI:30413"/>
    </ligand>
    <ligandPart>
        <name>Fe</name>
        <dbReference type="ChEBI" id="CHEBI:18248"/>
    </ligandPart>
</feature>
<keyword evidence="7 9" id="KW-0472">Membrane</keyword>
<evidence type="ECO:0000256" key="9">
    <source>
        <dbReference type="SAM" id="Phobius"/>
    </source>
</evidence>
<evidence type="ECO:0000256" key="8">
    <source>
        <dbReference type="PIRSR" id="PIRSR000170-1"/>
    </source>
</evidence>
<dbReference type="NCBIfam" id="TIGR02046">
    <property type="entry name" value="sdhC_b558_fam"/>
    <property type="match status" value="1"/>
</dbReference>
<dbReference type="EMBL" id="JAGIYQ010000001">
    <property type="protein sequence ID" value="MBP0723961.1"/>
    <property type="molecule type" value="Genomic_DNA"/>
</dbReference>
<keyword evidence="3 9" id="KW-0812">Transmembrane</keyword>
<keyword evidence="4 8" id="KW-0479">Metal-binding</keyword>
<reference evidence="10" key="1">
    <citation type="submission" date="2021-04" db="EMBL/GenBank/DDBJ databases">
        <title>Genome seq and assembly of Bacillus sp.</title>
        <authorList>
            <person name="Chhetri G."/>
        </authorList>
    </citation>
    <scope>NUCLEOTIDE SEQUENCE</scope>
    <source>
        <strain evidence="10">RG28</strain>
    </source>
</reference>
<organism evidence="10 11">
    <name type="scientific">Gottfriedia endophytica</name>
    <dbReference type="NCBI Taxonomy" id="2820819"/>
    <lineage>
        <taxon>Bacteria</taxon>
        <taxon>Bacillati</taxon>
        <taxon>Bacillota</taxon>
        <taxon>Bacilli</taxon>
        <taxon>Bacillales</taxon>
        <taxon>Bacillaceae</taxon>
        <taxon>Gottfriedia</taxon>
    </lineage>
</organism>
<feature type="transmembrane region" description="Helical" evidence="9">
    <location>
        <begin position="99"/>
        <end position="117"/>
    </location>
</feature>
<name>A0A940SHY7_9BACI</name>
<dbReference type="InterPro" id="IPR011138">
    <property type="entry name" value="Cytochrome_b-558"/>
</dbReference>
<dbReference type="Gene3D" id="1.20.1300.10">
    <property type="entry name" value="Fumarate reductase/succinate dehydrogenase, transmembrane subunit"/>
    <property type="match status" value="1"/>
</dbReference>
<dbReference type="CDD" id="cd03497">
    <property type="entry name" value="SQR_TypeB_1_TM"/>
    <property type="match status" value="1"/>
</dbReference>
<dbReference type="InterPro" id="IPR016002">
    <property type="entry name" value="Succ_DH_cyt_b558_Firmicute"/>
</dbReference>
<dbReference type="PIRSF" id="PIRSF000170">
    <property type="entry name" value="Succ_dh_cyt_b558"/>
    <property type="match status" value="1"/>
</dbReference>
<sequence length="211" mass="24024">MSNTNGKEFFRRKLHSLLGVIPIGIFLTQHLIVNHFAVNGASSFNKAAGFMADLPFRYVLEIFIIFLPILYHAIYGLYIAFTGTSNVKRFGYFRNWMYILQRISGVITLIFIVWHLWETRIAAALGADVNYMMMHDLFTSKFILGFYIVGIISTTFHFANGLWSFLVSWGITVTPRAQRISTYVTLAIFVALTFVGLTAIFAFVNPHLANM</sequence>
<evidence type="ECO:0000256" key="3">
    <source>
        <dbReference type="ARBA" id="ARBA00022692"/>
    </source>
</evidence>
<accession>A0A940SHY7</accession>
<evidence type="ECO:0000256" key="7">
    <source>
        <dbReference type="ARBA" id="ARBA00023136"/>
    </source>
</evidence>
<feature type="binding site" description="axial binding residue" evidence="8">
    <location>
        <position position="72"/>
    </location>
    <ligand>
        <name>heme</name>
        <dbReference type="ChEBI" id="CHEBI:30413"/>
    </ligand>
    <ligandPart>
        <name>Fe</name>
        <dbReference type="ChEBI" id="CHEBI:18248"/>
    </ligandPart>
</feature>
<evidence type="ECO:0000313" key="10">
    <source>
        <dbReference type="EMBL" id="MBP0723961.1"/>
    </source>
</evidence>
<keyword evidence="11" id="KW-1185">Reference proteome</keyword>
<dbReference type="AlphaFoldDB" id="A0A940SHY7"/>
<feature type="binding site" description="axial binding residue" evidence="8">
    <location>
        <position position="157"/>
    </location>
    <ligand>
        <name>heme</name>
        <dbReference type="ChEBI" id="CHEBI:30413"/>
    </ligand>
    <ligandPart>
        <name>Fe</name>
        <dbReference type="ChEBI" id="CHEBI:18248"/>
    </ligandPart>
</feature>
<feature type="transmembrane region" description="Helical" evidence="9">
    <location>
        <begin position="183"/>
        <end position="204"/>
    </location>
</feature>
<feature type="transmembrane region" description="Helical" evidence="9">
    <location>
        <begin position="17"/>
        <end position="38"/>
    </location>
</feature>
<dbReference type="SUPFAM" id="SSF81343">
    <property type="entry name" value="Fumarate reductase respiratory complex transmembrane subunits"/>
    <property type="match status" value="1"/>
</dbReference>
<proteinExistence type="predicted"/>
<dbReference type="InterPro" id="IPR000701">
    <property type="entry name" value="SuccDH_FuR_B_TM-su"/>
</dbReference>
<feature type="transmembrane region" description="Helical" evidence="9">
    <location>
        <begin position="58"/>
        <end position="78"/>
    </location>
</feature>
<evidence type="ECO:0000256" key="4">
    <source>
        <dbReference type="ARBA" id="ARBA00022723"/>
    </source>
</evidence>